<feature type="compositionally biased region" description="Basic and acidic residues" evidence="1">
    <location>
        <begin position="56"/>
        <end position="68"/>
    </location>
</feature>
<evidence type="ECO:0000313" key="3">
    <source>
        <dbReference type="Proteomes" id="UP001396334"/>
    </source>
</evidence>
<comment type="caution">
    <text evidence="2">The sequence shown here is derived from an EMBL/GenBank/DDBJ whole genome shotgun (WGS) entry which is preliminary data.</text>
</comment>
<name>A0ABR2Q5Q0_9ROSI</name>
<organism evidence="2 3">
    <name type="scientific">Hibiscus sabdariffa</name>
    <name type="common">roselle</name>
    <dbReference type="NCBI Taxonomy" id="183260"/>
    <lineage>
        <taxon>Eukaryota</taxon>
        <taxon>Viridiplantae</taxon>
        <taxon>Streptophyta</taxon>
        <taxon>Embryophyta</taxon>
        <taxon>Tracheophyta</taxon>
        <taxon>Spermatophyta</taxon>
        <taxon>Magnoliopsida</taxon>
        <taxon>eudicotyledons</taxon>
        <taxon>Gunneridae</taxon>
        <taxon>Pentapetalae</taxon>
        <taxon>rosids</taxon>
        <taxon>malvids</taxon>
        <taxon>Malvales</taxon>
        <taxon>Malvaceae</taxon>
        <taxon>Malvoideae</taxon>
        <taxon>Hibiscus</taxon>
    </lineage>
</organism>
<dbReference type="Proteomes" id="UP001396334">
    <property type="component" value="Unassembled WGS sequence"/>
</dbReference>
<protein>
    <submittedName>
        <fullName evidence="2">Uncharacterized protein</fullName>
    </submittedName>
</protein>
<evidence type="ECO:0000313" key="2">
    <source>
        <dbReference type="EMBL" id="KAK8996007.1"/>
    </source>
</evidence>
<accession>A0ABR2Q5Q0</accession>
<reference evidence="2 3" key="1">
    <citation type="journal article" date="2024" name="G3 (Bethesda)">
        <title>Genome assembly of Hibiscus sabdariffa L. provides insights into metabolisms of medicinal natural products.</title>
        <authorList>
            <person name="Kim T."/>
        </authorList>
    </citation>
    <scope>NUCLEOTIDE SEQUENCE [LARGE SCALE GENOMIC DNA]</scope>
    <source>
        <strain evidence="2">TK-2024</strain>
        <tissue evidence="2">Old leaves</tissue>
    </source>
</reference>
<feature type="region of interest" description="Disordered" evidence="1">
    <location>
        <begin position="27"/>
        <end position="68"/>
    </location>
</feature>
<evidence type="ECO:0000256" key="1">
    <source>
        <dbReference type="SAM" id="MobiDB-lite"/>
    </source>
</evidence>
<feature type="compositionally biased region" description="Pro residues" evidence="1">
    <location>
        <begin position="28"/>
        <end position="37"/>
    </location>
</feature>
<sequence length="68" mass="7811">MTTTLYTCQPQTSKLLKLILLPACLYHYPPPPPPPPNTEKKNDNHKRPKAVSSRRPLTEKEKQNFLLS</sequence>
<keyword evidence="3" id="KW-1185">Reference proteome</keyword>
<gene>
    <name evidence="2" type="ORF">V6N11_076257</name>
</gene>
<dbReference type="EMBL" id="JBBPBN010000045">
    <property type="protein sequence ID" value="KAK8996007.1"/>
    <property type="molecule type" value="Genomic_DNA"/>
</dbReference>
<proteinExistence type="predicted"/>